<organism evidence="1 2">
    <name type="scientific">Caballeronia udeis</name>
    <dbReference type="NCBI Taxonomy" id="1232866"/>
    <lineage>
        <taxon>Bacteria</taxon>
        <taxon>Pseudomonadati</taxon>
        <taxon>Pseudomonadota</taxon>
        <taxon>Betaproteobacteria</taxon>
        <taxon>Burkholderiales</taxon>
        <taxon>Burkholderiaceae</taxon>
        <taxon>Caballeronia</taxon>
    </lineage>
</organism>
<gene>
    <name evidence="1" type="ORF">AWB69_03177</name>
</gene>
<dbReference type="EMBL" id="FCOK02000018">
    <property type="protein sequence ID" value="SAL34573.1"/>
    <property type="molecule type" value="Genomic_DNA"/>
</dbReference>
<dbReference type="OrthoDB" id="9999684at2"/>
<dbReference type="RefSeq" id="WP_062086122.1">
    <property type="nucleotide sequence ID" value="NZ_FCOK02000018.1"/>
</dbReference>
<evidence type="ECO:0000313" key="1">
    <source>
        <dbReference type="EMBL" id="SAL34573.1"/>
    </source>
</evidence>
<evidence type="ECO:0000313" key="2">
    <source>
        <dbReference type="Proteomes" id="UP000054683"/>
    </source>
</evidence>
<name>A0A158GRM2_9BURK</name>
<proteinExistence type="predicted"/>
<sequence>MADCISDYNFELYVDPYDGRSAVIGDTDGTVVATVNRLSRHHADGLAIARLLRAAPTMLRALEVALDAYSPNSHLLGLGCSAQQRAAASAIREAVGLALYGAPNENRAKSTGTAPSVVL</sequence>
<dbReference type="AlphaFoldDB" id="A0A158GRM2"/>
<reference evidence="1 2" key="1">
    <citation type="submission" date="2016-01" db="EMBL/GenBank/DDBJ databases">
        <authorList>
            <person name="Oliw E.H."/>
        </authorList>
    </citation>
    <scope>NUCLEOTIDE SEQUENCE [LARGE SCALE GENOMIC DNA]</scope>
    <source>
        <strain evidence="1">LMG 27134</strain>
    </source>
</reference>
<accession>A0A158GRM2</accession>
<dbReference type="Proteomes" id="UP000054683">
    <property type="component" value="Unassembled WGS sequence"/>
</dbReference>
<protein>
    <submittedName>
        <fullName evidence="1">Uncharacterized protein</fullName>
    </submittedName>
</protein>